<dbReference type="GO" id="GO:0005770">
    <property type="term" value="C:late endosome"/>
    <property type="evidence" value="ECO:0007669"/>
    <property type="project" value="TreeGrafter"/>
</dbReference>
<feature type="domain" description="Ig-like" evidence="5">
    <location>
        <begin position="231"/>
        <end position="301"/>
    </location>
</feature>
<evidence type="ECO:0000256" key="4">
    <source>
        <dbReference type="ARBA" id="ARBA00046458"/>
    </source>
</evidence>
<dbReference type="GO" id="GO:0005769">
    <property type="term" value="C:early endosome"/>
    <property type="evidence" value="ECO:0007669"/>
    <property type="project" value="TreeGrafter"/>
</dbReference>
<comment type="caution">
    <text evidence="6">The sequence shown here is derived from an EMBL/GenBank/DDBJ whole genome shotgun (WGS) entry which is preliminary data.</text>
</comment>
<evidence type="ECO:0000313" key="7">
    <source>
        <dbReference type="Proteomes" id="UP000812440"/>
    </source>
</evidence>
<dbReference type="GO" id="GO:0046790">
    <property type="term" value="F:virion binding"/>
    <property type="evidence" value="ECO:0007669"/>
    <property type="project" value="TreeGrafter"/>
</dbReference>
<accession>A0A8T2KFX2</accession>
<name>A0A8T2KFX2_9PIPI</name>
<dbReference type="Proteomes" id="UP000812440">
    <property type="component" value="Chromosome 1"/>
</dbReference>
<sequence length="1331" mass="148157">MYLFLPIFHIPVGVSTDWDVQVPDTLQGIVGSCLLIPCTFTFPSDVQITDGIVPIWYKDKDLRLVYHPSQNVEASFQGRIELLGDLNLRNCTTLLKDLQREDKGDYLFRFEISLNNKWTSKKSITVTVTDVPALPDVVMPQLISEGESVTFQCSTPYNCPTDAVSLEWQDYIPERSSLARNIQQDTSAVQISQSLTTSFTWRNHHQTIRCEVNVGTHKMSKEILLNIQHSPKGVTAVVKPSGDNIKQGHSVTLTCQYNSSYPAVSSYTWYKDNREFSKEQIVFFPSITRSDFGDFRCEVENPVGSSVSEVTRVVVFSAKTLVSPSSEVREGEMVTLTCEVPGSNPEEIHYSWFKNSIWIKEGSTRSLILYEASVSDAGYYNCKVQNDKGSDSSLPVIINVLYPPRIPMFNSFLETQEGKQAIVHCTVDSNPLSELSLYKNGNLLATTTSHSAPTQRLNIISSRNSMKVEIRNVLMSDEGTYSCLAKNSLGNSTSSLQLTVEIARVVISPSSEIEEGIEVTLTCFATRSAEKDVKYTWYKNGKWLKESEEISLVFRRISSRDAGSYYCLAQSSLGSSSSPPRTLHVMYAPRDLSMNSLVEASGGNMGFILCMVDSDPHSELYLYKNNALLASSSKIIHNRRYNVLTSANSLRLEIQNVLVEDEGTYLCSANNTYGHTDGLLAFTTETARIFIMPSPEVHEEETVNLTCVLNSDAKETFMFAWYKNGALYWQGPEPFLVFDQAKSGDSGSYYCRAWNNETSKDSASVSLHVLYAPRDPQLKSFVDTSEGRTAFILCTVDSYPPAEMLLFRQNELVISSSNHSSVSWRYSVSISRNTLKVEIKNLRLEDEGKYNCTFTNSLGSVSETIYFKVQLARILITPSTEVLENEKVTLTCDMTKTQLEGTMYIWYKNSQRLRETSENTLVFDMIKSDASGYYHCKAHSSQDNTVSPSVSLHVSYTPRVPIFTSFWESLNGQVGIIECNVDSDPPSSLALYKGEHLVGLTGSSQTLNARMKISSLQNSLKLVIHDVMLEDEGTYLCIARNSIGESRSTLNFTAQTSRILITPSSVVQEGVTVNLTCKVSTDSPQEATYTWFQNGNFHPRGNTKTLLFGKVSVQDGGSYYCLVQSVNISKASPSVNLNVTYSPRNAYINSFLETQNGKVAIVQCGVDSNPPSKMLLMKDDHLVASSTNTDIYSTRFNLHFSLNTLRLEIKDLRTSDEGNYIFTATNIHGTSTVSAQISVGGARVVISPIAQLQEGQSVTLTCDVLSTLDTGIIYTWYKNSRWFQESPAHSLVFGSVSSSDAGSYSCTANAKNQTWTSSSAALYVHCKCHFF</sequence>
<feature type="domain" description="Ig-like" evidence="5">
    <location>
        <begin position="687"/>
        <end position="766"/>
    </location>
</feature>
<feature type="domain" description="Ig-like" evidence="5">
    <location>
        <begin position="1057"/>
        <end position="1140"/>
    </location>
</feature>
<protein>
    <recommendedName>
        <fullName evidence="1">B-cell receptor CD22</fullName>
    </recommendedName>
    <alternativeName>
        <fullName evidence="2">Sialic acid-binding Ig-like lectin 2</fullName>
    </alternativeName>
</protein>
<evidence type="ECO:0000256" key="3">
    <source>
        <dbReference type="ARBA" id="ARBA00045430"/>
    </source>
</evidence>
<feature type="domain" description="Ig-like" evidence="5">
    <location>
        <begin position="589"/>
        <end position="683"/>
    </location>
</feature>
<comment type="function">
    <text evidence="3">Most highly expressed siglec (sialic acid-binding immunoglobulin-like lectin) on B-cells that plays a role in various aspects of B-cell biology including differentiation, antigen presentation, and trafficking to bone marrow. Binds to alpha 2,6-linked sialic acid residues of surface molecules such as CD22 itself, CD45 and IgM in a cis configuration. Can also bind to ligands on other cells as an adhesion molecule in a trans configuration. Acts as an inhibitory coreceptor on the surface of B-cells and inhibits B-cell receptor induced signaling, characterized by inhibition of the calcium mobilization and cellular activation. Mechanistically, the immunoreceptor tyrosine-based inhibitory motif domain is phosphorylated by the Src kinase LYN, which in turn leads to the recruitment of the protein tyrosine phosphatase 1/PTPN6, leading to the negative regulation of BCR signaling. If this negative signaling from is of sufficient strength, apoptosis of the B-cell can be induced.</text>
</comment>
<dbReference type="SMART" id="SM00409">
    <property type="entry name" value="IG"/>
    <property type="match status" value="14"/>
</dbReference>
<proteinExistence type="predicted"/>
<feature type="domain" description="Ig-like" evidence="5">
    <location>
        <begin position="776"/>
        <end position="866"/>
    </location>
</feature>
<organism evidence="6 7">
    <name type="scientific">Hymenochirus boettgeri</name>
    <name type="common">Congo dwarf clawed frog</name>
    <dbReference type="NCBI Taxonomy" id="247094"/>
    <lineage>
        <taxon>Eukaryota</taxon>
        <taxon>Metazoa</taxon>
        <taxon>Chordata</taxon>
        <taxon>Craniata</taxon>
        <taxon>Vertebrata</taxon>
        <taxon>Euteleostomi</taxon>
        <taxon>Amphibia</taxon>
        <taxon>Batrachia</taxon>
        <taxon>Anura</taxon>
        <taxon>Pipoidea</taxon>
        <taxon>Pipidae</taxon>
        <taxon>Pipinae</taxon>
        <taxon>Hymenochirus</taxon>
    </lineage>
</organism>
<dbReference type="InterPro" id="IPR013098">
    <property type="entry name" value="Ig_I-set"/>
</dbReference>
<dbReference type="InterPro" id="IPR013783">
    <property type="entry name" value="Ig-like_fold"/>
</dbReference>
<dbReference type="PANTHER" id="PTHR47243">
    <property type="entry name" value="SIALOADHESIN"/>
    <property type="match status" value="1"/>
</dbReference>
<dbReference type="InterPro" id="IPR003598">
    <property type="entry name" value="Ig_sub2"/>
</dbReference>
<dbReference type="InterPro" id="IPR036179">
    <property type="entry name" value="Ig-like_dom_sf"/>
</dbReference>
<dbReference type="Pfam" id="PF07679">
    <property type="entry name" value="I-set"/>
    <property type="match status" value="5"/>
</dbReference>
<dbReference type="Pfam" id="PF13927">
    <property type="entry name" value="Ig_3"/>
    <property type="match status" value="1"/>
</dbReference>
<feature type="domain" description="Ig-like" evidence="5">
    <location>
        <begin position="302"/>
        <end position="399"/>
    </location>
</feature>
<dbReference type="EMBL" id="JAACNH010000001">
    <property type="protein sequence ID" value="KAG8453276.1"/>
    <property type="molecule type" value="Genomic_DNA"/>
</dbReference>
<dbReference type="InterPro" id="IPR007110">
    <property type="entry name" value="Ig-like_dom"/>
</dbReference>
<dbReference type="PANTHER" id="PTHR47243:SF1">
    <property type="entry name" value="SIALOADHESIN"/>
    <property type="match status" value="1"/>
</dbReference>
<reference evidence="6" key="1">
    <citation type="thesis" date="2020" institute="ProQuest LLC" country="789 East Eisenhower Parkway, Ann Arbor, MI, USA">
        <title>Comparative Genomics and Chromosome Evolution.</title>
        <authorList>
            <person name="Mudd A.B."/>
        </authorList>
    </citation>
    <scope>NUCLEOTIDE SEQUENCE</scope>
    <source>
        <strain evidence="6">Female2</strain>
        <tissue evidence="6">Blood</tissue>
    </source>
</reference>
<feature type="domain" description="Ig-like" evidence="5">
    <location>
        <begin position="872"/>
        <end position="947"/>
    </location>
</feature>
<dbReference type="SMART" id="SM00408">
    <property type="entry name" value="IGc2"/>
    <property type="match status" value="12"/>
</dbReference>
<evidence type="ECO:0000313" key="6">
    <source>
        <dbReference type="EMBL" id="KAG8453276.1"/>
    </source>
</evidence>
<dbReference type="GO" id="GO:0005886">
    <property type="term" value="C:plasma membrane"/>
    <property type="evidence" value="ECO:0007669"/>
    <property type="project" value="TreeGrafter"/>
</dbReference>
<dbReference type="OrthoDB" id="10039395at2759"/>
<dbReference type="FunFam" id="2.60.40.10:FF:000921">
    <property type="entry name" value="sialoadhesin isoform X1"/>
    <property type="match status" value="1"/>
</dbReference>
<feature type="domain" description="Ig-like" evidence="5">
    <location>
        <begin position="135"/>
        <end position="226"/>
    </location>
</feature>
<dbReference type="Pfam" id="PF13895">
    <property type="entry name" value="Ig_2"/>
    <property type="match status" value="6"/>
</dbReference>
<gene>
    <name evidence="6" type="ORF">GDO86_000057</name>
</gene>
<feature type="domain" description="Ig-like" evidence="5">
    <location>
        <begin position="503"/>
        <end position="584"/>
    </location>
</feature>
<dbReference type="SUPFAM" id="SSF48726">
    <property type="entry name" value="Immunoglobulin"/>
    <property type="match status" value="12"/>
</dbReference>
<dbReference type="InterPro" id="IPR003599">
    <property type="entry name" value="Ig_sub"/>
</dbReference>
<evidence type="ECO:0000256" key="2">
    <source>
        <dbReference type="ARBA" id="ARBA00041781"/>
    </source>
</evidence>
<dbReference type="Pfam" id="PF24518">
    <property type="entry name" value="Ig_CD22"/>
    <property type="match status" value="1"/>
</dbReference>
<dbReference type="InterPro" id="IPR056386">
    <property type="entry name" value="Ig_CD22"/>
</dbReference>
<dbReference type="InterPro" id="IPR013106">
    <property type="entry name" value="Ig_V-set"/>
</dbReference>
<dbReference type="GO" id="GO:0075512">
    <property type="term" value="P:clathrin-dependent endocytosis of virus by host cell"/>
    <property type="evidence" value="ECO:0007669"/>
    <property type="project" value="TreeGrafter"/>
</dbReference>
<feature type="domain" description="Ig-like" evidence="5">
    <location>
        <begin position="1242"/>
        <end position="1323"/>
    </location>
</feature>
<dbReference type="CDD" id="cd00096">
    <property type="entry name" value="Ig"/>
    <property type="match status" value="2"/>
</dbReference>
<evidence type="ECO:0000259" key="5">
    <source>
        <dbReference type="PROSITE" id="PS50835"/>
    </source>
</evidence>
<comment type="subunit">
    <text evidence="4">Predominantly monomer of isoform CD22-beta. Also found as heterodimer of isoform CD22-beta and a shorter isoform. Interacts with PTPN6/SHP-1, LYN, SYK, PIK3R1/PIK3R2 and PLCG1 upon phosphorylation. Interacts with GRB2, INPP5D and SHC1 upon phosphorylation. May form a complex with INPP5D/SHIP, GRB2 and SHC1.</text>
</comment>
<keyword evidence="7" id="KW-1185">Reference proteome</keyword>
<feature type="domain" description="Ig-like" evidence="5">
    <location>
        <begin position="958"/>
        <end position="1053"/>
    </location>
</feature>
<feature type="domain" description="Ig-like" evidence="5">
    <location>
        <begin position="404"/>
        <end position="499"/>
    </location>
</feature>
<dbReference type="SMART" id="SM00406">
    <property type="entry name" value="IGv"/>
    <property type="match status" value="5"/>
</dbReference>
<evidence type="ECO:0000256" key="1">
    <source>
        <dbReference type="ARBA" id="ARBA00040106"/>
    </source>
</evidence>
<dbReference type="Gene3D" id="2.60.40.10">
    <property type="entry name" value="Immunoglobulins"/>
    <property type="match status" value="14"/>
</dbReference>
<dbReference type="PROSITE" id="PS50835">
    <property type="entry name" value="IG_LIKE"/>
    <property type="match status" value="12"/>
</dbReference>